<comment type="caution">
    <text evidence="5">The sequence shown here is derived from an EMBL/GenBank/DDBJ whole genome shotgun (WGS) entry which is preliminary data.</text>
</comment>
<dbReference type="Gene3D" id="3.40.1180.10">
    <property type="entry name" value="Decaprenyl diphosphate synthase-like"/>
    <property type="match status" value="1"/>
</dbReference>
<evidence type="ECO:0000256" key="3">
    <source>
        <dbReference type="ARBA" id="ARBA00022842"/>
    </source>
</evidence>
<feature type="binding site" evidence="4">
    <location>
        <position position="101"/>
    </location>
    <ligand>
        <name>substrate</name>
    </ligand>
</feature>
<evidence type="ECO:0000256" key="2">
    <source>
        <dbReference type="ARBA" id="ARBA00022723"/>
    </source>
</evidence>
<dbReference type="InterPro" id="IPR018520">
    <property type="entry name" value="UPP_synth-like_CS"/>
</dbReference>
<feature type="binding site" evidence="4">
    <location>
        <position position="65"/>
    </location>
    <ligand>
        <name>substrate</name>
    </ligand>
</feature>
<evidence type="ECO:0000256" key="1">
    <source>
        <dbReference type="ARBA" id="ARBA00022679"/>
    </source>
</evidence>
<dbReference type="PROSITE" id="PS01066">
    <property type="entry name" value="UPP_SYNTHASE"/>
    <property type="match status" value="1"/>
</dbReference>
<comment type="similarity">
    <text evidence="4">Belongs to the UPP synthase family.</text>
</comment>
<proteinExistence type="inferred from homology"/>
<keyword evidence="1 4" id="KW-0808">Transferase</keyword>
<dbReference type="Proteomes" id="UP001500886">
    <property type="component" value="Unassembled WGS sequence"/>
</dbReference>
<dbReference type="RefSeq" id="WP_344433495.1">
    <property type="nucleotide sequence ID" value="NZ_BAAASL010000003.1"/>
</dbReference>
<feature type="active site" evidence="4">
    <location>
        <position position="52"/>
    </location>
</feature>
<dbReference type="SUPFAM" id="SSF64005">
    <property type="entry name" value="Undecaprenyl diphosphate synthase"/>
    <property type="match status" value="1"/>
</dbReference>
<protein>
    <recommendedName>
        <fullName evidence="4">Isoprenyl transferase</fullName>
        <ecNumber evidence="4">2.5.1.-</ecNumber>
    </recommendedName>
</protein>
<feature type="binding site" evidence="4">
    <location>
        <begin position="53"/>
        <end position="56"/>
    </location>
    <ligand>
        <name>substrate</name>
    </ligand>
</feature>
<comment type="subunit">
    <text evidence="4">Homodimer.</text>
</comment>
<evidence type="ECO:0000313" key="6">
    <source>
        <dbReference type="Proteomes" id="UP001500886"/>
    </source>
</evidence>
<dbReference type="PANTHER" id="PTHR10291">
    <property type="entry name" value="DEHYDRODOLICHYL DIPHOSPHATE SYNTHASE FAMILY MEMBER"/>
    <property type="match status" value="1"/>
</dbReference>
<feature type="binding site" evidence="4">
    <location>
        <position position="52"/>
    </location>
    <ligand>
        <name>Mg(2+)</name>
        <dbReference type="ChEBI" id="CHEBI:18420"/>
    </ligand>
</feature>
<keyword evidence="3 4" id="KW-0460">Magnesium</keyword>
<reference evidence="5 6" key="1">
    <citation type="journal article" date="2019" name="Int. J. Syst. Evol. Microbiol.">
        <title>The Global Catalogue of Microorganisms (GCM) 10K type strain sequencing project: providing services to taxonomists for standard genome sequencing and annotation.</title>
        <authorList>
            <consortium name="The Broad Institute Genomics Platform"/>
            <consortium name="The Broad Institute Genome Sequencing Center for Infectious Disease"/>
            <person name="Wu L."/>
            <person name="Ma J."/>
        </authorList>
    </citation>
    <scope>NUCLEOTIDE SEQUENCE [LARGE SCALE GENOMIC DNA]</scope>
    <source>
        <strain evidence="5 6">JCM 4542</strain>
    </source>
</reference>
<accession>A0ABN3TLS9</accession>
<gene>
    <name evidence="5" type="ORF">GCM10010315_10340</name>
</gene>
<dbReference type="EMBL" id="BAAASL010000003">
    <property type="protein sequence ID" value="GAA2710436.1"/>
    <property type="molecule type" value="Genomic_DNA"/>
</dbReference>
<organism evidence="5 6">
    <name type="scientific">Streptomyces luteosporeus</name>
    <dbReference type="NCBI Taxonomy" id="173856"/>
    <lineage>
        <taxon>Bacteria</taxon>
        <taxon>Bacillati</taxon>
        <taxon>Actinomycetota</taxon>
        <taxon>Actinomycetes</taxon>
        <taxon>Kitasatosporales</taxon>
        <taxon>Streptomycetaceae</taxon>
        <taxon>Streptomyces</taxon>
    </lineage>
</organism>
<dbReference type="HAMAP" id="MF_01139">
    <property type="entry name" value="ISPT"/>
    <property type="match status" value="1"/>
</dbReference>
<dbReference type="Pfam" id="PF01255">
    <property type="entry name" value="Prenyltransf"/>
    <property type="match status" value="1"/>
</dbReference>
<feature type="binding site" evidence="4">
    <location>
        <begin position="97"/>
        <end position="99"/>
    </location>
    <ligand>
        <name>substrate</name>
    </ligand>
</feature>
<feature type="binding site" evidence="4">
    <location>
        <position position="219"/>
    </location>
    <ligand>
        <name>substrate</name>
    </ligand>
</feature>
<dbReference type="InterPro" id="IPR001441">
    <property type="entry name" value="UPP_synth-like"/>
</dbReference>
<feature type="binding site" evidence="4">
    <location>
        <position position="69"/>
    </location>
    <ligand>
        <name>substrate</name>
    </ligand>
</feature>
<dbReference type="EC" id="2.5.1.-" evidence="4"/>
<sequence>MPRRGARAAKWRISVVKWLLRETYPMAVDAAARRSAAAGGGHRPRHVALIMDGNGRWAARRGLPRTSGHEAGVRAVSSVLDGALEEGIEYLSLFIFSTENWNRPSAEVNALMRLAEEASESFEGHVERGVRFWWLGSEARLSPTVIRALHEAEERTRAGRAMTVAFCFNHGGRDEIVRTAAVLARRAATGGLDPEVIDEPLFARHLPLPDLPDIDMLIRTSGEQRISNFMLWRAAYAEFFFVDTLWPDFTGDQLRALITAFAARKRRFGTV</sequence>
<keyword evidence="6" id="KW-1185">Reference proteome</keyword>
<keyword evidence="2 4" id="KW-0479">Metal-binding</keyword>
<dbReference type="PANTHER" id="PTHR10291:SF0">
    <property type="entry name" value="DEHYDRODOLICHYL DIPHOSPHATE SYNTHASE 2"/>
    <property type="match status" value="1"/>
</dbReference>
<comment type="cofactor">
    <cofactor evidence="4">
        <name>Mg(2+)</name>
        <dbReference type="ChEBI" id="CHEBI:18420"/>
    </cofactor>
    <text evidence="4">Binds 2 magnesium ions per subunit.</text>
</comment>
<feature type="active site" description="Proton acceptor" evidence="4">
    <location>
        <position position="100"/>
    </location>
</feature>
<name>A0ABN3TLS9_9ACTN</name>
<evidence type="ECO:0000313" key="5">
    <source>
        <dbReference type="EMBL" id="GAA2710436.1"/>
    </source>
</evidence>
<dbReference type="CDD" id="cd00475">
    <property type="entry name" value="Cis_IPPS"/>
    <property type="match status" value="1"/>
</dbReference>
<evidence type="ECO:0000256" key="4">
    <source>
        <dbReference type="HAMAP-Rule" id="MF_01139"/>
    </source>
</evidence>
<feature type="binding site" evidence="4">
    <location>
        <position position="57"/>
    </location>
    <ligand>
        <name>substrate</name>
    </ligand>
</feature>
<feature type="binding site" evidence="4">
    <location>
        <position position="103"/>
    </location>
    <ligand>
        <name>substrate</name>
    </ligand>
</feature>
<feature type="binding site" evidence="4">
    <location>
        <begin position="225"/>
        <end position="227"/>
    </location>
    <ligand>
        <name>substrate</name>
    </ligand>
</feature>
<comment type="function">
    <text evidence="4">Catalyzes the condensation of isopentenyl diphosphate (IPP) with allylic pyrophosphates generating different type of terpenoids.</text>
</comment>
<dbReference type="InterPro" id="IPR036424">
    <property type="entry name" value="UPP_synth-like_sf"/>
</dbReference>
<feature type="binding site" evidence="4">
    <location>
        <position position="238"/>
    </location>
    <ligand>
        <name>Mg(2+)</name>
        <dbReference type="ChEBI" id="CHEBI:18420"/>
    </ligand>
</feature>
<dbReference type="NCBIfam" id="TIGR00055">
    <property type="entry name" value="uppS"/>
    <property type="match status" value="1"/>
</dbReference>